<dbReference type="RefSeq" id="WP_280626870.1">
    <property type="nucleotide sequence ID" value="NZ_CP123508.1"/>
</dbReference>
<keyword evidence="3" id="KW-0472">Membrane</keyword>
<keyword evidence="3" id="KW-1133">Transmembrane helix</keyword>
<evidence type="ECO:0000313" key="4">
    <source>
        <dbReference type="EMBL" id="WGM03639.1"/>
    </source>
</evidence>
<name>A0AA95KF76_9GAMM</name>
<evidence type="ECO:0000313" key="5">
    <source>
        <dbReference type="Proteomes" id="UP001177595"/>
    </source>
</evidence>
<dbReference type="InterPro" id="IPR005498">
    <property type="entry name" value="T4SS_VirB10/TraB/TrbI"/>
</dbReference>
<reference evidence="4" key="1">
    <citation type="submission" date="2023-04" db="EMBL/GenBank/DDBJ databases">
        <title>Genome dynamics across the evolutionary transition to endosymbiosis.</title>
        <authorList>
            <person name="Siozios S."/>
            <person name="Nadal-Jimenez P."/>
            <person name="Azagi T."/>
            <person name="Sprong H."/>
            <person name="Frost C.L."/>
            <person name="Parratt S.R."/>
            <person name="Taylor G."/>
            <person name="Brettell L."/>
            <person name="Lew K.C."/>
            <person name="Croft L."/>
            <person name="King K.C."/>
            <person name="Brockhurst M.A."/>
            <person name="Hypsa V."/>
            <person name="Novakova E."/>
            <person name="Darby A.C."/>
            <person name="Hurst G.D.D."/>
        </authorList>
    </citation>
    <scope>NUCLEOTIDE SEQUENCE</scope>
    <source>
        <strain evidence="4">APv</strain>
        <plasmid evidence="4">paPv4</plasmid>
    </source>
</reference>
<dbReference type="CDD" id="cd16430">
    <property type="entry name" value="TraB"/>
    <property type="match status" value="1"/>
</dbReference>
<keyword evidence="4" id="KW-0614">Plasmid</keyword>
<feature type="region of interest" description="Disordered" evidence="2">
    <location>
        <begin position="409"/>
        <end position="430"/>
    </location>
</feature>
<accession>A0AA95KF76</accession>
<proteinExistence type="predicted"/>
<keyword evidence="3" id="KW-0812">Transmembrane</keyword>
<dbReference type="NCBIfam" id="NF010289">
    <property type="entry name" value="PRK13729.1"/>
    <property type="match status" value="1"/>
</dbReference>
<dbReference type="Pfam" id="PF03743">
    <property type="entry name" value="TrbI"/>
    <property type="match status" value="1"/>
</dbReference>
<dbReference type="Proteomes" id="UP001177595">
    <property type="component" value="Plasmid paPv4"/>
</dbReference>
<evidence type="ECO:0000256" key="3">
    <source>
        <dbReference type="SAM" id="Phobius"/>
    </source>
</evidence>
<protein>
    <submittedName>
        <fullName evidence="4">F-type conjugal transfer pilus assembly protein TraB</fullName>
    </submittedName>
</protein>
<geneLocation type="plasmid" evidence="4 5">
    <name>paPv4</name>
</geneLocation>
<gene>
    <name evidence="4" type="primary">traB</name>
    <name evidence="4" type="ORF">QE210_19660</name>
</gene>
<feature type="coiled-coil region" evidence="1">
    <location>
        <begin position="90"/>
        <end position="124"/>
    </location>
</feature>
<evidence type="ECO:0000256" key="1">
    <source>
        <dbReference type="SAM" id="Coils"/>
    </source>
</evidence>
<dbReference type="AlphaFoldDB" id="A0AA95KF76"/>
<sequence>MANINLLVKRKQYGWIAVIAIGIVLLLLAGWFLSGLSASKAPVQNAEPPPDLTGVVDAAFDEKVAQHAITQTQAAQIEIMQRFKALEQEITHLKKTQDDDKQRLAELSKENSQLTLQMNTMGQNGAVNNANTPAIASAPEGEPAPGLFPPASPKGQVPPPSAFYSGVGNPPPPQIQTQAIPLPGELMRQTFTSPTTQQSKRYPYIPSGSFVKSMLIEGADANASVTGNQATVPMQVRLTGKVEMPNSKTYDLTGCFVSMEAYGDVSSERAIVRTRKISCIKGDDVIDLPIEGHVNFRGKNGVKGEVVMRNGKILGWAWGAGFIDGLGQGAGRAAQPTVGLGATASLGIDDIAKSAIGGGASKAAQTLSNYYIKRAEQYHPIIPIGAGNEVTVVFQEGFQLKTIEEMQAEAGNRERTDKRTALPGSNLNGFNTDNMLSQLGEFDPRQFINQHQEKGVSP</sequence>
<feature type="transmembrane region" description="Helical" evidence="3">
    <location>
        <begin position="12"/>
        <end position="33"/>
    </location>
</feature>
<keyword evidence="1" id="KW-0175">Coiled coil</keyword>
<dbReference type="EMBL" id="CP123508">
    <property type="protein sequence ID" value="WGM03639.1"/>
    <property type="molecule type" value="Genomic_DNA"/>
</dbReference>
<organism evidence="4 5">
    <name type="scientific">Arsenophonus nasoniae</name>
    <name type="common">son-killer infecting Nasonia vitripennis</name>
    <dbReference type="NCBI Taxonomy" id="638"/>
    <lineage>
        <taxon>Bacteria</taxon>
        <taxon>Pseudomonadati</taxon>
        <taxon>Pseudomonadota</taxon>
        <taxon>Gammaproteobacteria</taxon>
        <taxon>Enterobacterales</taxon>
        <taxon>Morganellaceae</taxon>
        <taxon>Arsenophonus</taxon>
    </lineage>
</organism>
<feature type="compositionally biased region" description="Basic and acidic residues" evidence="2">
    <location>
        <begin position="411"/>
        <end position="420"/>
    </location>
</feature>
<evidence type="ECO:0000256" key="2">
    <source>
        <dbReference type="SAM" id="MobiDB-lite"/>
    </source>
</evidence>